<dbReference type="SUPFAM" id="SSF51735">
    <property type="entry name" value="NAD(P)-binding Rossmann-fold domains"/>
    <property type="match status" value="1"/>
</dbReference>
<organism evidence="2 3">
    <name type="scientific">Levilactobacillus angrenensis</name>
    <dbReference type="NCBI Taxonomy" id="2486020"/>
    <lineage>
        <taxon>Bacteria</taxon>
        <taxon>Bacillati</taxon>
        <taxon>Bacillota</taxon>
        <taxon>Bacilli</taxon>
        <taxon>Lactobacillales</taxon>
        <taxon>Lactobacillaceae</taxon>
        <taxon>Levilactobacillus</taxon>
    </lineage>
</organism>
<accession>A0ABW1U9L9</accession>
<proteinExistence type="predicted"/>
<dbReference type="PANTHER" id="PTHR15020">
    <property type="entry name" value="FLAVIN REDUCTASE-RELATED"/>
    <property type="match status" value="1"/>
</dbReference>
<evidence type="ECO:0000313" key="3">
    <source>
        <dbReference type="Proteomes" id="UP001596258"/>
    </source>
</evidence>
<dbReference type="Pfam" id="PF13460">
    <property type="entry name" value="NAD_binding_10"/>
    <property type="match status" value="1"/>
</dbReference>
<keyword evidence="3" id="KW-1185">Reference proteome</keyword>
<evidence type="ECO:0000259" key="1">
    <source>
        <dbReference type="Pfam" id="PF13460"/>
    </source>
</evidence>
<name>A0ABW1U9L9_9LACO</name>
<dbReference type="InterPro" id="IPR036291">
    <property type="entry name" value="NAD(P)-bd_dom_sf"/>
</dbReference>
<dbReference type="InterPro" id="IPR016040">
    <property type="entry name" value="NAD(P)-bd_dom"/>
</dbReference>
<feature type="domain" description="NAD(P)-binding" evidence="1">
    <location>
        <begin position="7"/>
        <end position="183"/>
    </location>
</feature>
<dbReference type="Gene3D" id="3.40.50.720">
    <property type="entry name" value="NAD(P)-binding Rossmann-like Domain"/>
    <property type="match status" value="1"/>
</dbReference>
<dbReference type="PANTHER" id="PTHR15020:SF50">
    <property type="entry name" value="UPF0659 PROTEIN YMR090W"/>
    <property type="match status" value="1"/>
</dbReference>
<dbReference type="Proteomes" id="UP001596258">
    <property type="component" value="Unassembled WGS sequence"/>
</dbReference>
<dbReference type="EMBL" id="JBHSSO010000008">
    <property type="protein sequence ID" value="MFC6289104.1"/>
    <property type="molecule type" value="Genomic_DNA"/>
</dbReference>
<dbReference type="RefSeq" id="WP_125575832.1">
    <property type="nucleotide sequence ID" value="NZ_JBHSSO010000008.1"/>
</dbReference>
<comment type="caution">
    <text evidence="2">The sequence shown here is derived from an EMBL/GenBank/DDBJ whole genome shotgun (WGS) entry which is preliminary data.</text>
</comment>
<reference evidence="3" key="1">
    <citation type="journal article" date="2019" name="Int. J. Syst. Evol. Microbiol.">
        <title>The Global Catalogue of Microorganisms (GCM) 10K type strain sequencing project: providing services to taxonomists for standard genome sequencing and annotation.</title>
        <authorList>
            <consortium name="The Broad Institute Genomics Platform"/>
            <consortium name="The Broad Institute Genome Sequencing Center for Infectious Disease"/>
            <person name="Wu L."/>
            <person name="Ma J."/>
        </authorList>
    </citation>
    <scope>NUCLEOTIDE SEQUENCE [LARGE SCALE GENOMIC DNA]</scope>
    <source>
        <strain evidence="3">CCM 8893</strain>
    </source>
</reference>
<evidence type="ECO:0000313" key="2">
    <source>
        <dbReference type="EMBL" id="MFC6289104.1"/>
    </source>
</evidence>
<sequence>MKIMVIGGTGRIGKLLVTQLRQQGHTVIAASRHAQDSAETVYFDLHAAPQEMAQKLSGQDAVYFVAGSRGKDLLQTDLNGAVNVMRASELAGVQRFIHLSSAFALQPERWSEGYLANLTDYNIAKYFADDWLIHRTKLAYTILQPGILTETPATGRVTFDVQAPGENPLGDVATVLANLISQPATIGKVIMMGSGDTPIAQALTTIK</sequence>
<protein>
    <submittedName>
        <fullName evidence="2">NAD(P)H-binding protein</fullName>
    </submittedName>
</protein>
<gene>
    <name evidence="2" type="ORF">ACFP1M_02595</name>
</gene>